<keyword evidence="4" id="KW-0408">Iron</keyword>
<keyword evidence="1" id="KW-0004">4Fe-4S</keyword>
<dbReference type="PANTHER" id="PTHR43105:SF14">
    <property type="entry name" value="FORMATE DEHYDROGENASE H"/>
    <property type="match status" value="1"/>
</dbReference>
<dbReference type="Proteomes" id="UP000184600">
    <property type="component" value="Unassembled WGS sequence"/>
</dbReference>
<keyword evidence="5" id="KW-0411">Iron-sulfur</keyword>
<keyword evidence="2" id="KW-0479">Metal-binding</keyword>
<evidence type="ECO:0000256" key="5">
    <source>
        <dbReference type="ARBA" id="ARBA00023014"/>
    </source>
</evidence>
<dbReference type="GO" id="GO:0022904">
    <property type="term" value="P:respiratory electron transport chain"/>
    <property type="evidence" value="ECO:0007669"/>
    <property type="project" value="TreeGrafter"/>
</dbReference>
<evidence type="ECO:0000256" key="1">
    <source>
        <dbReference type="ARBA" id="ARBA00022485"/>
    </source>
</evidence>
<name>A0A1M7YP23_9VIBR</name>
<proteinExistence type="predicted"/>
<dbReference type="Gene3D" id="2.20.25.90">
    <property type="entry name" value="ADC-like domains"/>
    <property type="match status" value="1"/>
</dbReference>
<dbReference type="AlphaFoldDB" id="A0A1M7YP23"/>
<dbReference type="GO" id="GO:0003954">
    <property type="term" value="F:NADH dehydrogenase activity"/>
    <property type="evidence" value="ECO:0007669"/>
    <property type="project" value="TreeGrafter"/>
</dbReference>
<dbReference type="InterPro" id="IPR050123">
    <property type="entry name" value="Prok_molybdopt-oxidoreductase"/>
</dbReference>
<dbReference type="GO" id="GO:0016020">
    <property type="term" value="C:membrane"/>
    <property type="evidence" value="ECO:0007669"/>
    <property type="project" value="TreeGrafter"/>
</dbReference>
<dbReference type="EMBL" id="FRFG01000002">
    <property type="protein sequence ID" value="SHO54325.1"/>
    <property type="molecule type" value="Genomic_DNA"/>
</dbReference>
<dbReference type="GO" id="GO:0046872">
    <property type="term" value="F:metal ion binding"/>
    <property type="evidence" value="ECO:0007669"/>
    <property type="project" value="UniProtKB-KW"/>
</dbReference>
<dbReference type="SUPFAM" id="SSF53706">
    <property type="entry name" value="Formate dehydrogenase/DMSO reductase, domains 1-3"/>
    <property type="match status" value="1"/>
</dbReference>
<dbReference type="SMART" id="SM00926">
    <property type="entry name" value="Molybdop_Fe4S4"/>
    <property type="match status" value="1"/>
</dbReference>
<protein>
    <submittedName>
        <fullName evidence="7">Formate dehydrogenase H</fullName>
        <ecNumber evidence="7">1.1.99.33</ecNumber>
    </submittedName>
</protein>
<dbReference type="Pfam" id="PF00384">
    <property type="entry name" value="Molybdopterin"/>
    <property type="match status" value="1"/>
</dbReference>
<evidence type="ECO:0000256" key="3">
    <source>
        <dbReference type="ARBA" id="ARBA00023002"/>
    </source>
</evidence>
<evidence type="ECO:0000259" key="6">
    <source>
        <dbReference type="PROSITE" id="PS51669"/>
    </source>
</evidence>
<dbReference type="GO" id="GO:0051539">
    <property type="term" value="F:4 iron, 4 sulfur cluster binding"/>
    <property type="evidence" value="ECO:0007669"/>
    <property type="project" value="UniProtKB-KW"/>
</dbReference>
<organism evidence="7 8">
    <name type="scientific">Vibrio quintilis</name>
    <dbReference type="NCBI Taxonomy" id="1117707"/>
    <lineage>
        <taxon>Bacteria</taxon>
        <taxon>Pseudomonadati</taxon>
        <taxon>Pseudomonadota</taxon>
        <taxon>Gammaproteobacteria</taxon>
        <taxon>Vibrionales</taxon>
        <taxon>Vibrionaceae</taxon>
        <taxon>Vibrio</taxon>
    </lineage>
</organism>
<dbReference type="PROSITE" id="PS51669">
    <property type="entry name" value="4FE4S_MOW_BIS_MGD"/>
    <property type="match status" value="1"/>
</dbReference>
<gene>
    <name evidence="7" type="primary">fdhF_2</name>
    <name evidence="7" type="ORF">VQ7734_00039</name>
</gene>
<dbReference type="Gene3D" id="3.40.50.740">
    <property type="match status" value="1"/>
</dbReference>
<dbReference type="STRING" id="1117707.VQ7734_00039"/>
<keyword evidence="3 7" id="KW-0560">Oxidoreductase</keyword>
<keyword evidence="8" id="KW-1185">Reference proteome</keyword>
<dbReference type="Pfam" id="PF04879">
    <property type="entry name" value="Molybdop_Fe4S4"/>
    <property type="match status" value="1"/>
</dbReference>
<dbReference type="InterPro" id="IPR006963">
    <property type="entry name" value="Mopterin_OxRdtase_4Fe-4S_dom"/>
</dbReference>
<accession>A0A1M7YP23</accession>
<evidence type="ECO:0000256" key="4">
    <source>
        <dbReference type="ARBA" id="ARBA00023004"/>
    </source>
</evidence>
<dbReference type="PANTHER" id="PTHR43105">
    <property type="entry name" value="RESPIRATORY NITRATE REDUCTASE"/>
    <property type="match status" value="1"/>
</dbReference>
<evidence type="ECO:0000313" key="7">
    <source>
        <dbReference type="EMBL" id="SHO54325.1"/>
    </source>
</evidence>
<evidence type="ECO:0000313" key="8">
    <source>
        <dbReference type="Proteomes" id="UP000184600"/>
    </source>
</evidence>
<dbReference type="FunFam" id="2.20.25.90:FF:000001">
    <property type="entry name" value="Formate dehydrogenase subunit alpha"/>
    <property type="match status" value="1"/>
</dbReference>
<dbReference type="InterPro" id="IPR006656">
    <property type="entry name" value="Mopterin_OxRdtase"/>
</dbReference>
<reference evidence="8" key="1">
    <citation type="submission" date="2016-12" db="EMBL/GenBank/DDBJ databases">
        <authorList>
            <person name="Rodrigo-Torres L."/>
            <person name="Arahal R.D."/>
            <person name="Lucena T."/>
        </authorList>
    </citation>
    <scope>NUCLEOTIDE SEQUENCE [LARGE SCALE GENOMIC DNA]</scope>
</reference>
<dbReference type="EC" id="1.1.99.33" evidence="7"/>
<feature type="domain" description="4Fe-4S Mo/W bis-MGD-type" evidence="6">
    <location>
        <begin position="1"/>
        <end position="56"/>
    </location>
</feature>
<sequence length="139" mass="15291">MKKSIVVCPYCGTGCKLNLVVENNKVISAEPLNGRTNEGQLCLKGYYGWDFLNDTNLLTPRLTKPMIRRTKDAKLEAVSWDEALDFAAEKLLAIKEKYGPDAIMTTGSARGPGNEANFVMQKLARAVIGTNNVDHCARV</sequence>
<evidence type="ECO:0000256" key="2">
    <source>
        <dbReference type="ARBA" id="ARBA00022723"/>
    </source>
</evidence>